<evidence type="ECO:0000259" key="1">
    <source>
        <dbReference type="Pfam" id="PF00535"/>
    </source>
</evidence>
<dbReference type="SUPFAM" id="SSF53448">
    <property type="entry name" value="Nucleotide-diphospho-sugar transferases"/>
    <property type="match status" value="1"/>
</dbReference>
<dbReference type="PANTHER" id="PTHR22916:SF3">
    <property type="entry name" value="UDP-GLCNAC:BETAGAL BETA-1,3-N-ACETYLGLUCOSAMINYLTRANSFERASE-LIKE PROTEIN 1"/>
    <property type="match status" value="1"/>
</dbReference>
<dbReference type="Gene3D" id="3.90.550.10">
    <property type="entry name" value="Spore Coat Polysaccharide Biosynthesis Protein SpsA, Chain A"/>
    <property type="match status" value="1"/>
</dbReference>
<dbReference type="Pfam" id="PF00535">
    <property type="entry name" value="Glycos_transf_2"/>
    <property type="match status" value="1"/>
</dbReference>
<dbReference type="RefSeq" id="WP_123853464.1">
    <property type="nucleotide sequence ID" value="NZ_CP033912.1"/>
</dbReference>
<dbReference type="InterPro" id="IPR001173">
    <property type="entry name" value="Glyco_trans_2-like"/>
</dbReference>
<organism evidence="2 4">
    <name type="scientific">Chryseobacterium shandongense</name>
    <dbReference type="NCBI Taxonomy" id="1493872"/>
    <lineage>
        <taxon>Bacteria</taxon>
        <taxon>Pseudomonadati</taxon>
        <taxon>Bacteroidota</taxon>
        <taxon>Flavobacteriia</taxon>
        <taxon>Flavobacteriales</taxon>
        <taxon>Weeksellaceae</taxon>
        <taxon>Chryseobacterium group</taxon>
        <taxon>Chryseobacterium</taxon>
    </lineage>
</organism>
<dbReference type="AlphaFoldDB" id="A0AAD1DL34"/>
<dbReference type="EMBL" id="CP033912">
    <property type="protein sequence ID" value="AZA97692.1"/>
    <property type="molecule type" value="Genomic_DNA"/>
</dbReference>
<gene>
    <name evidence="2" type="ORF">EG349_01295</name>
    <name evidence="3" type="ORF">EG353_20110</name>
</gene>
<dbReference type="Proteomes" id="UP000281741">
    <property type="component" value="Chromosome"/>
</dbReference>
<sequence length="298" mass="34768">MKKISVLIAHYNNGRFFEDCYLSLIQQTYQNWEAIIVDDASTDNSLEFIKSIIKDDTRFRLFINDENKGCGFTKGKCVEYATGDICGFLDPDDALFPQALEKSVEKFTDGSVVATYSKMLMCDDNLLPQNVYSGTKQIYNDPYFFNCPLQVAHFFTFRKEIYCKTQGINPDLKRAVDQDLYLKVLEFGQAVYIDEVLYKYRLHSAGISQQNTKQSAKESFAYVIYEAMKRRGIKEINNRKVPENYTNPQEIHDLINYQVGFFYRLERKLRVFFRHSDLFIFSCFIEFSGANAFNFDLV</sequence>
<evidence type="ECO:0000313" key="4">
    <source>
        <dbReference type="Proteomes" id="UP000274073"/>
    </source>
</evidence>
<evidence type="ECO:0000313" key="2">
    <source>
        <dbReference type="EMBL" id="AZA85520.1"/>
    </source>
</evidence>
<protein>
    <submittedName>
        <fullName evidence="2">Glycosyltransferase</fullName>
    </submittedName>
</protein>
<feature type="domain" description="Glycosyltransferase 2-like" evidence="1">
    <location>
        <begin position="5"/>
        <end position="162"/>
    </location>
</feature>
<dbReference type="Proteomes" id="UP000274073">
    <property type="component" value="Chromosome"/>
</dbReference>
<reference evidence="4 5" key="1">
    <citation type="submission" date="2018-11" db="EMBL/GenBank/DDBJ databases">
        <title>Proposal to divide the Flavobacteriaceae and reorganize its genera based on Amino Acid Identity values calculated from whole genome sequences.</title>
        <authorList>
            <person name="Nicholson A.C."/>
            <person name="Gulvik C.A."/>
            <person name="Whitney A.M."/>
            <person name="Humrighouse B.W."/>
            <person name="Bell M."/>
            <person name="Holmes B."/>
            <person name="Steigerwalt A.G."/>
            <person name="Villarma A."/>
            <person name="Sheth M."/>
            <person name="Batra D."/>
            <person name="Pryor J."/>
            <person name="Bernardet J.-F."/>
            <person name="Hugo C."/>
            <person name="Kampfer P."/>
            <person name="Newman J."/>
            <person name="McQuiston J.R."/>
        </authorList>
    </citation>
    <scope>NUCLEOTIDE SEQUENCE [LARGE SCALE GENOMIC DNA]</scope>
    <source>
        <strain evidence="2 4">G0207</strain>
        <strain evidence="3 5">H5143</strain>
    </source>
</reference>
<dbReference type="InterPro" id="IPR029044">
    <property type="entry name" value="Nucleotide-diphossugar_trans"/>
</dbReference>
<accession>A0AAD1DL34</accession>
<dbReference type="GO" id="GO:0016758">
    <property type="term" value="F:hexosyltransferase activity"/>
    <property type="evidence" value="ECO:0007669"/>
    <property type="project" value="UniProtKB-ARBA"/>
</dbReference>
<name>A0AAD1DL34_9FLAO</name>
<keyword evidence="5" id="KW-1185">Reference proteome</keyword>
<dbReference type="PANTHER" id="PTHR22916">
    <property type="entry name" value="GLYCOSYLTRANSFERASE"/>
    <property type="match status" value="1"/>
</dbReference>
<proteinExistence type="predicted"/>
<dbReference type="EMBL" id="CP033915">
    <property type="protein sequence ID" value="AZA85520.1"/>
    <property type="molecule type" value="Genomic_DNA"/>
</dbReference>
<evidence type="ECO:0000313" key="3">
    <source>
        <dbReference type="EMBL" id="AZA97692.1"/>
    </source>
</evidence>
<evidence type="ECO:0000313" key="5">
    <source>
        <dbReference type="Proteomes" id="UP000281741"/>
    </source>
</evidence>